<dbReference type="RefSeq" id="XP_022637743.1">
    <property type="nucleotide sequence ID" value="XM_022782022.1"/>
</dbReference>
<dbReference type="GeneID" id="106765177"/>
<sequence>MVKRVWVKGKKVKFGFPLISLLVFVSFSHDALLLVVVRWCLRVASIGGVFEQEWQGATSNKSMILRREEQRLLELEKIPRQDPVHLEHSSCRVRTFHQHKTLEFDNFYSQIWKHKPNSQVMVRLSIYHPTESCYWRSNA</sequence>
<keyword evidence="1" id="KW-1185">Reference proteome</keyword>
<protein>
    <submittedName>
        <fullName evidence="2">Uncharacterized protein LOC106765177 isoform X1</fullName>
    </submittedName>
</protein>
<evidence type="ECO:0000313" key="1">
    <source>
        <dbReference type="Proteomes" id="UP000087766"/>
    </source>
</evidence>
<gene>
    <name evidence="2" type="primary">LOC106765177</name>
</gene>
<name>A0A3Q0F190_VIGRR</name>
<accession>A0A3Q0F190</accession>
<dbReference type="AlphaFoldDB" id="A0A3Q0F190"/>
<reference evidence="1" key="1">
    <citation type="journal article" date="2014" name="Nat. Commun.">
        <title>Genome sequence of mungbean and insights into evolution within Vigna species.</title>
        <authorList>
            <person name="Kang Y.J."/>
            <person name="Kim S.K."/>
            <person name="Kim M.Y."/>
            <person name="Lestari P."/>
            <person name="Kim K.H."/>
            <person name="Ha B.K."/>
            <person name="Jun T.H."/>
            <person name="Hwang W.J."/>
            <person name="Lee T."/>
            <person name="Lee J."/>
            <person name="Shim S."/>
            <person name="Yoon M.Y."/>
            <person name="Jang Y.E."/>
            <person name="Han K.S."/>
            <person name="Taeprayoon P."/>
            <person name="Yoon N."/>
            <person name="Somta P."/>
            <person name="Tanya P."/>
            <person name="Kim K.S."/>
            <person name="Gwag J.G."/>
            <person name="Moon J.K."/>
            <person name="Lee Y.H."/>
            <person name="Park B.S."/>
            <person name="Bombarely A."/>
            <person name="Doyle J.J."/>
            <person name="Jackson S.A."/>
            <person name="Schafleitner R."/>
            <person name="Srinives P."/>
            <person name="Varshney R.K."/>
            <person name="Lee S.H."/>
        </authorList>
    </citation>
    <scope>NUCLEOTIDE SEQUENCE [LARGE SCALE GENOMIC DNA]</scope>
    <source>
        <strain evidence="1">cv. VC1973A</strain>
    </source>
</reference>
<proteinExistence type="predicted"/>
<dbReference type="Proteomes" id="UP000087766">
    <property type="component" value="Chromosome 6"/>
</dbReference>
<organism evidence="1 2">
    <name type="scientific">Vigna radiata var. radiata</name>
    <name type="common">Mung bean</name>
    <name type="synonym">Phaseolus aureus</name>
    <dbReference type="NCBI Taxonomy" id="3916"/>
    <lineage>
        <taxon>Eukaryota</taxon>
        <taxon>Viridiplantae</taxon>
        <taxon>Streptophyta</taxon>
        <taxon>Embryophyta</taxon>
        <taxon>Tracheophyta</taxon>
        <taxon>Spermatophyta</taxon>
        <taxon>Magnoliopsida</taxon>
        <taxon>eudicotyledons</taxon>
        <taxon>Gunneridae</taxon>
        <taxon>Pentapetalae</taxon>
        <taxon>rosids</taxon>
        <taxon>fabids</taxon>
        <taxon>Fabales</taxon>
        <taxon>Fabaceae</taxon>
        <taxon>Papilionoideae</taxon>
        <taxon>50 kb inversion clade</taxon>
        <taxon>NPAAA clade</taxon>
        <taxon>indigoferoid/millettioid clade</taxon>
        <taxon>Phaseoleae</taxon>
        <taxon>Vigna</taxon>
    </lineage>
</organism>
<reference evidence="2" key="2">
    <citation type="submission" date="2025-08" db="UniProtKB">
        <authorList>
            <consortium name="RefSeq"/>
        </authorList>
    </citation>
    <scope>IDENTIFICATION</scope>
    <source>
        <tissue evidence="2">Leaf</tissue>
    </source>
</reference>
<evidence type="ECO:0000313" key="2">
    <source>
        <dbReference type="RefSeq" id="XP_022637743.1"/>
    </source>
</evidence>